<dbReference type="AlphaFoldDB" id="A0A0D8XH01"/>
<evidence type="ECO:0000313" key="3">
    <source>
        <dbReference type="EMBL" id="KJH43873.1"/>
    </source>
</evidence>
<dbReference type="InterPro" id="IPR021538">
    <property type="entry name" value="Syntaxin-5_N"/>
</dbReference>
<name>A0A0D8XH01_DICVI</name>
<sequence>MSNSSIRSRRRIDSDSKPSVPIFDDHDSKKDFASVPSSLFKSYPVFSGLPYATSPAQLWNSAQEALSSIRSPLVHNPEQQISDNFVDKEFPALSIFADPVDSITLTMPSRDRTAEFRTTCKSLQMKIQSNGFIPHTKKEILTESVQFNQLAKYDRRISF</sequence>
<keyword evidence="4" id="KW-1185">Reference proteome</keyword>
<proteinExistence type="predicted"/>
<dbReference type="Pfam" id="PF11416">
    <property type="entry name" value="Syntaxin-5_N"/>
    <property type="match status" value="1"/>
</dbReference>
<evidence type="ECO:0000259" key="2">
    <source>
        <dbReference type="Pfam" id="PF11416"/>
    </source>
</evidence>
<feature type="region of interest" description="Disordered" evidence="1">
    <location>
        <begin position="1"/>
        <end position="27"/>
    </location>
</feature>
<reference evidence="3 4" key="1">
    <citation type="submission" date="2013-11" db="EMBL/GenBank/DDBJ databases">
        <title>Draft genome of the bovine lungworm Dictyocaulus viviparus.</title>
        <authorList>
            <person name="Mitreva M."/>
        </authorList>
    </citation>
    <scope>NUCLEOTIDE SEQUENCE [LARGE SCALE GENOMIC DNA]</scope>
    <source>
        <strain evidence="3 4">HannoverDv2000</strain>
    </source>
</reference>
<reference evidence="4" key="2">
    <citation type="journal article" date="2016" name="Sci. Rep.">
        <title>Dictyocaulus viviparus genome, variome and transcriptome elucidate lungworm biology and support future intervention.</title>
        <authorList>
            <person name="McNulty S.N."/>
            <person name="Strube C."/>
            <person name="Rosa B.A."/>
            <person name="Martin J.C."/>
            <person name="Tyagi R."/>
            <person name="Choi Y.J."/>
            <person name="Wang Q."/>
            <person name="Hallsworth Pepin K."/>
            <person name="Zhang X."/>
            <person name="Ozersky P."/>
            <person name="Wilson R.K."/>
            <person name="Sternberg P.W."/>
            <person name="Gasser R.B."/>
            <person name="Mitreva M."/>
        </authorList>
    </citation>
    <scope>NUCLEOTIDE SEQUENCE [LARGE SCALE GENOMIC DNA]</scope>
    <source>
        <strain evidence="4">HannoverDv2000</strain>
    </source>
</reference>
<organism evidence="3 4">
    <name type="scientific">Dictyocaulus viviparus</name>
    <name type="common">Bovine lungworm</name>
    <dbReference type="NCBI Taxonomy" id="29172"/>
    <lineage>
        <taxon>Eukaryota</taxon>
        <taxon>Metazoa</taxon>
        <taxon>Ecdysozoa</taxon>
        <taxon>Nematoda</taxon>
        <taxon>Chromadorea</taxon>
        <taxon>Rhabditida</taxon>
        <taxon>Rhabditina</taxon>
        <taxon>Rhabditomorpha</taxon>
        <taxon>Strongyloidea</taxon>
        <taxon>Metastrongylidae</taxon>
        <taxon>Dictyocaulus</taxon>
    </lineage>
</organism>
<evidence type="ECO:0000256" key="1">
    <source>
        <dbReference type="SAM" id="MobiDB-lite"/>
    </source>
</evidence>
<protein>
    <recommendedName>
        <fullName evidence="2">Syntaxin-5 N-terminal Sly1p-binding domain-containing protein</fullName>
    </recommendedName>
</protein>
<dbReference type="STRING" id="29172.A0A0D8XH01"/>
<accession>A0A0D8XH01</accession>
<dbReference type="Proteomes" id="UP000053766">
    <property type="component" value="Unassembled WGS sequence"/>
</dbReference>
<dbReference type="EMBL" id="KN716519">
    <property type="protein sequence ID" value="KJH43873.1"/>
    <property type="molecule type" value="Genomic_DNA"/>
</dbReference>
<gene>
    <name evidence="3" type="ORF">DICVIV_10105</name>
</gene>
<dbReference type="OrthoDB" id="421009at2759"/>
<feature type="domain" description="Syntaxin-5 N-terminal Sly1p-binding" evidence="2">
    <location>
        <begin position="107"/>
        <end position="124"/>
    </location>
</feature>
<evidence type="ECO:0000313" key="4">
    <source>
        <dbReference type="Proteomes" id="UP000053766"/>
    </source>
</evidence>